<evidence type="ECO:0000256" key="1">
    <source>
        <dbReference type="SAM" id="SignalP"/>
    </source>
</evidence>
<comment type="caution">
    <text evidence="2">The sequence shown here is derived from an EMBL/GenBank/DDBJ whole genome shotgun (WGS) entry which is preliminary data.</text>
</comment>
<keyword evidence="1" id="KW-0732">Signal</keyword>
<sequence length="250" mass="26721">MKGRDTVCIHRRAALKFALAGALTPVLASRPIAAQDAIPPLIAPPDGTMAYRRAVTRELVDGQTFAVARAFDVRFAPTSGGFILRGAQSEVQVDAPSALSEFAALERGRDESALFPIALDAFGRIRDQDGHYGSDAALGDAVSETIARLQEQRLAENEQDALAQFVAAFHSAGQRVAAVLPVDLFAPSEEMRTQTRALPLPFGAEGQIETTFTANADGATGLMRSATRQIVTRAEGTSRRTVESWTLSPK</sequence>
<dbReference type="AlphaFoldDB" id="A0A419RUS8"/>
<evidence type="ECO:0000313" key="2">
    <source>
        <dbReference type="EMBL" id="RJY09547.1"/>
    </source>
</evidence>
<accession>A0A419RUS8</accession>
<dbReference type="Proteomes" id="UP000285232">
    <property type="component" value="Unassembled WGS sequence"/>
</dbReference>
<dbReference type="RefSeq" id="WP_120048558.1">
    <property type="nucleotide sequence ID" value="NZ_RAHX01000001.1"/>
</dbReference>
<dbReference type="EMBL" id="RAHX01000001">
    <property type="protein sequence ID" value="RJY09547.1"/>
    <property type="molecule type" value="Genomic_DNA"/>
</dbReference>
<name>A0A419RUS8_9SPHN</name>
<evidence type="ECO:0008006" key="4">
    <source>
        <dbReference type="Google" id="ProtNLM"/>
    </source>
</evidence>
<proteinExistence type="predicted"/>
<reference evidence="2 3" key="1">
    <citation type="journal article" date="2017" name="Int. J. Syst. Evol. Microbiol.">
        <title>Erythrobacter aquimixticola sp. nov., isolated from the junction between the ocean and a freshwater spring.</title>
        <authorList>
            <person name="Park S."/>
            <person name="Jung Y.T."/>
            <person name="Choi S.J."/>
            <person name="Yoon J.H."/>
        </authorList>
    </citation>
    <scope>NUCLEOTIDE SEQUENCE [LARGE SCALE GENOMIC DNA]</scope>
    <source>
        <strain evidence="2 3">JSSK-14</strain>
    </source>
</reference>
<organism evidence="2 3">
    <name type="scientific">Aurantiacibacter aquimixticola</name>
    <dbReference type="NCBI Taxonomy" id="1958945"/>
    <lineage>
        <taxon>Bacteria</taxon>
        <taxon>Pseudomonadati</taxon>
        <taxon>Pseudomonadota</taxon>
        <taxon>Alphaproteobacteria</taxon>
        <taxon>Sphingomonadales</taxon>
        <taxon>Erythrobacteraceae</taxon>
        <taxon>Aurantiacibacter</taxon>
    </lineage>
</organism>
<dbReference type="OrthoDB" id="7508780at2"/>
<protein>
    <recommendedName>
        <fullName evidence="4">DUF4908 domain-containing protein</fullName>
    </recommendedName>
</protein>
<keyword evidence="3" id="KW-1185">Reference proteome</keyword>
<evidence type="ECO:0000313" key="3">
    <source>
        <dbReference type="Proteomes" id="UP000285232"/>
    </source>
</evidence>
<feature type="chain" id="PRO_5019089249" description="DUF4908 domain-containing protein" evidence="1">
    <location>
        <begin position="29"/>
        <end position="250"/>
    </location>
</feature>
<gene>
    <name evidence="2" type="ORF">D6201_09420</name>
</gene>
<feature type="signal peptide" evidence="1">
    <location>
        <begin position="1"/>
        <end position="28"/>
    </location>
</feature>